<proteinExistence type="predicted"/>
<reference evidence="1 2" key="1">
    <citation type="journal article" date="2023" name="Antonie Van Leeuwenhoek">
        <title>Flavobacterium potami sp. nov., a multi-metal resistance genes harbouring bacterium isolated from shallow river silt.</title>
        <authorList>
            <person name="Li S."/>
            <person name="Mao S."/>
            <person name="Mu W."/>
            <person name="Guo B."/>
            <person name="Li C."/>
            <person name="Zhu Q."/>
            <person name="Hou X."/>
            <person name="Zhao Y."/>
            <person name="Wei S."/>
            <person name="Liu H."/>
            <person name="Liu A."/>
        </authorList>
    </citation>
    <scope>NUCLEOTIDE SEQUENCE [LARGE SCALE GENOMIC DNA]</scope>
    <source>
        <strain evidence="1 2">17A</strain>
    </source>
</reference>
<dbReference type="RefSeq" id="WP_223710618.1">
    <property type="nucleotide sequence ID" value="NZ_JAINUY010000008.1"/>
</dbReference>
<accession>A0A9X1HDL6</accession>
<dbReference type="EMBL" id="JAINUY010000008">
    <property type="protein sequence ID" value="MBZ4037394.1"/>
    <property type="molecule type" value="Genomic_DNA"/>
</dbReference>
<evidence type="ECO:0000313" key="2">
    <source>
        <dbReference type="Proteomes" id="UP001139366"/>
    </source>
</evidence>
<gene>
    <name evidence="1" type="ORF">K6T82_21720</name>
</gene>
<protein>
    <submittedName>
        <fullName evidence="1">Uncharacterized protein</fullName>
    </submittedName>
</protein>
<sequence>MRFYFIFFFFIIFNCFGQELSEINKVLEISDTLEHKQEIRIYKDYSITNSINILRMFDEGENNWKVIIYYYAKSIPQVTKIDVFNFPKENIGKLRPKDAELIWLNLLITNIEFLPSMESIRYKFGKPKIDSDRGERVISTSKNYVLDGVGYKVYVRNGKNTNNFSFDNPKSYLKYYPTVDELISYNELLSVLEKEFSF</sequence>
<comment type="caution">
    <text evidence="1">The sequence shown here is derived from an EMBL/GenBank/DDBJ whole genome shotgun (WGS) entry which is preliminary data.</text>
</comment>
<organism evidence="1 2">
    <name type="scientific">Flavobacterium potami</name>
    <dbReference type="NCBI Taxonomy" id="2872310"/>
    <lineage>
        <taxon>Bacteria</taxon>
        <taxon>Pseudomonadati</taxon>
        <taxon>Bacteroidota</taxon>
        <taxon>Flavobacteriia</taxon>
        <taxon>Flavobacteriales</taxon>
        <taxon>Flavobacteriaceae</taxon>
        <taxon>Flavobacterium</taxon>
    </lineage>
</organism>
<keyword evidence="2" id="KW-1185">Reference proteome</keyword>
<evidence type="ECO:0000313" key="1">
    <source>
        <dbReference type="EMBL" id="MBZ4037394.1"/>
    </source>
</evidence>
<name>A0A9X1HDL6_9FLAO</name>
<dbReference type="AlphaFoldDB" id="A0A9X1HDL6"/>
<dbReference type="Proteomes" id="UP001139366">
    <property type="component" value="Unassembled WGS sequence"/>
</dbReference>